<name>A0AAW5TEZ4_STRAP</name>
<dbReference type="GO" id="GO:0003677">
    <property type="term" value="F:DNA binding"/>
    <property type="evidence" value="ECO:0007669"/>
    <property type="project" value="UniProtKB-KW"/>
</dbReference>
<dbReference type="EMBL" id="JAPAIK010000005">
    <property type="protein sequence ID" value="MCW1071751.1"/>
    <property type="molecule type" value="Genomic_DNA"/>
</dbReference>
<dbReference type="Pfam" id="PF00717">
    <property type="entry name" value="Peptidase_S24"/>
    <property type="match status" value="1"/>
</dbReference>
<dbReference type="InterPro" id="IPR015927">
    <property type="entry name" value="Peptidase_S24_S26A/B/C"/>
</dbReference>
<dbReference type="SUPFAM" id="SSF51306">
    <property type="entry name" value="LexA/Signal peptidase"/>
    <property type="match status" value="1"/>
</dbReference>
<evidence type="ECO:0000256" key="3">
    <source>
        <dbReference type="ARBA" id="ARBA00023163"/>
    </source>
</evidence>
<keyword evidence="3" id="KW-0804">Transcription</keyword>
<dbReference type="InterPro" id="IPR039418">
    <property type="entry name" value="LexA-like"/>
</dbReference>
<dbReference type="CDD" id="cd00093">
    <property type="entry name" value="HTH_XRE"/>
    <property type="match status" value="1"/>
</dbReference>
<dbReference type="SUPFAM" id="SSF47413">
    <property type="entry name" value="lambda repressor-like DNA-binding domains"/>
    <property type="match status" value="1"/>
</dbReference>
<evidence type="ECO:0000256" key="1">
    <source>
        <dbReference type="ARBA" id="ARBA00023015"/>
    </source>
</evidence>
<protein>
    <submittedName>
        <fullName evidence="5">Helix-turn-helix domain-containing protein</fullName>
    </submittedName>
</protein>
<dbReference type="RefSeq" id="WP_070812405.1">
    <property type="nucleotide sequence ID" value="NZ_CP126961.1"/>
</dbReference>
<evidence type="ECO:0000256" key="2">
    <source>
        <dbReference type="ARBA" id="ARBA00023125"/>
    </source>
</evidence>
<keyword evidence="1" id="KW-0805">Transcription regulation</keyword>
<dbReference type="InterPro" id="IPR001387">
    <property type="entry name" value="Cro/C1-type_HTH"/>
</dbReference>
<organism evidence="5 6">
    <name type="scientific">Streptococcus anginosus</name>
    <dbReference type="NCBI Taxonomy" id="1328"/>
    <lineage>
        <taxon>Bacteria</taxon>
        <taxon>Bacillati</taxon>
        <taxon>Bacillota</taxon>
        <taxon>Bacilli</taxon>
        <taxon>Lactobacillales</taxon>
        <taxon>Streptococcaceae</taxon>
        <taxon>Streptococcus</taxon>
        <taxon>Streptococcus anginosus group</taxon>
    </lineage>
</organism>
<reference evidence="5" key="1">
    <citation type="submission" date="2022-10" db="EMBL/GenBank/DDBJ databases">
        <title>Comparative genomic study of S. anginosus.</title>
        <authorList>
            <person name="Prasad A."/>
            <person name="Ene A."/>
            <person name="Jablonska S."/>
            <person name="Du J."/>
            <person name="Wolfe A.J."/>
            <person name="Putonti C."/>
        </authorList>
    </citation>
    <scope>NUCLEOTIDE SEQUENCE</scope>
    <source>
        <strain evidence="5">UMB6888</strain>
    </source>
</reference>
<proteinExistence type="predicted"/>
<gene>
    <name evidence="5" type="ORF">OJ930_01495</name>
</gene>
<dbReference type="PANTHER" id="PTHR40661">
    <property type="match status" value="1"/>
</dbReference>
<evidence type="ECO:0000313" key="6">
    <source>
        <dbReference type="Proteomes" id="UP001208853"/>
    </source>
</evidence>
<dbReference type="Gene3D" id="2.10.109.10">
    <property type="entry name" value="Umud Fragment, subunit A"/>
    <property type="match status" value="1"/>
</dbReference>
<feature type="domain" description="HTH cro/C1-type" evidence="4">
    <location>
        <begin position="29"/>
        <end position="77"/>
    </location>
</feature>
<evidence type="ECO:0000313" key="5">
    <source>
        <dbReference type="EMBL" id="MCW1071751.1"/>
    </source>
</evidence>
<evidence type="ECO:0000259" key="4">
    <source>
        <dbReference type="PROSITE" id="PS50943"/>
    </source>
</evidence>
<dbReference type="InterPro" id="IPR010982">
    <property type="entry name" value="Lambda_DNA-bd_dom_sf"/>
</dbReference>
<dbReference type="AlphaFoldDB" id="A0AAW5TEZ4"/>
<dbReference type="Gene3D" id="1.10.260.40">
    <property type="entry name" value="lambda repressor-like DNA-binding domains"/>
    <property type="match status" value="1"/>
</dbReference>
<accession>A0AAW5TEZ4</accession>
<keyword evidence="2" id="KW-0238">DNA-binding</keyword>
<dbReference type="PANTHER" id="PTHR40661:SF1">
    <property type="entry name" value="HTH CRO_C1-TYPE DOMAIN-CONTAINING PROTEIN"/>
    <property type="match status" value="1"/>
</dbReference>
<dbReference type="InterPro" id="IPR036286">
    <property type="entry name" value="LexA/Signal_pep-like_sf"/>
</dbReference>
<dbReference type="SMART" id="SM00530">
    <property type="entry name" value="HTH_XRE"/>
    <property type="match status" value="1"/>
</dbReference>
<dbReference type="Pfam" id="PF01381">
    <property type="entry name" value="HTH_3"/>
    <property type="match status" value="1"/>
</dbReference>
<comment type="caution">
    <text evidence="5">The sequence shown here is derived from an EMBL/GenBank/DDBJ whole genome shotgun (WGS) entry which is preliminary data.</text>
</comment>
<dbReference type="PROSITE" id="PS50943">
    <property type="entry name" value="HTH_CROC1"/>
    <property type="match status" value="1"/>
</dbReference>
<dbReference type="CDD" id="cd06529">
    <property type="entry name" value="S24_LexA-like"/>
    <property type="match status" value="1"/>
</dbReference>
<sequence>MARGRGKLTPHELEAMEVVSNNLQKILFEKNLKQSQIADALNIPRSTFNDYIKGNTLPIPGNIQKIADYFGLLKSDIDPRFASANTSPTLSTTAKAISETVERLEEPRRVIVLDTAKTQLEEQKRSQKTEISEQLTEYHVFEKLSAGNGYDYMEDRNYDVVFYNKDIDHDFASWVYGDSMEPKFLDGSVALIKDTGWDYDGAIYAVDWDGQSYIKKVYKEKDGLRLVSINDKYDDKFAKWEEEPRIIGKVVGNFMPVER</sequence>
<dbReference type="Proteomes" id="UP001208853">
    <property type="component" value="Unassembled WGS sequence"/>
</dbReference>